<dbReference type="Pfam" id="PF01027">
    <property type="entry name" value="Bax1-I"/>
    <property type="match status" value="1"/>
</dbReference>
<dbReference type="RefSeq" id="WP_132954037.1">
    <property type="nucleotide sequence ID" value="NZ_CP091507.1"/>
</dbReference>
<evidence type="ECO:0000256" key="1">
    <source>
        <dbReference type="ARBA" id="ARBA00004651"/>
    </source>
</evidence>
<dbReference type="Proteomes" id="UP000294721">
    <property type="component" value="Unassembled WGS sequence"/>
</dbReference>
<keyword evidence="2" id="KW-1003">Cell membrane</keyword>
<dbReference type="EMBL" id="CP091507">
    <property type="protein sequence ID" value="UOO79169.1"/>
    <property type="molecule type" value="Genomic_DNA"/>
</dbReference>
<feature type="transmembrane region" description="Helical" evidence="6">
    <location>
        <begin position="116"/>
        <end position="135"/>
    </location>
</feature>
<name>A0AAE9KGQ9_9NEIS</name>
<dbReference type="GO" id="GO:0008233">
    <property type="term" value="F:peptidase activity"/>
    <property type="evidence" value="ECO:0007669"/>
    <property type="project" value="UniProtKB-KW"/>
</dbReference>
<evidence type="ECO:0000256" key="4">
    <source>
        <dbReference type="ARBA" id="ARBA00022989"/>
    </source>
</evidence>
<proteinExistence type="inferred from homology"/>
<dbReference type="PANTHER" id="PTHR23291:SF115">
    <property type="entry name" value="MODULATOR OF FTSH PROTEASE YCCA"/>
    <property type="match status" value="1"/>
</dbReference>
<keyword evidence="4 6" id="KW-1133">Transmembrane helix</keyword>
<feature type="transmembrane region" description="Helical" evidence="6">
    <location>
        <begin position="85"/>
        <end position="104"/>
    </location>
</feature>
<comment type="subcellular location">
    <subcellularLocation>
        <location evidence="1">Cell membrane</location>
        <topology evidence="1">Multi-pass membrane protein</topology>
    </subcellularLocation>
</comment>
<reference evidence="7 9" key="1">
    <citation type="submission" date="2019-03" db="EMBL/GenBank/DDBJ databases">
        <title>Genomic Encyclopedia of Type Strains, Phase IV (KMG-IV): sequencing the most valuable type-strain genomes for metagenomic binning, comparative biology and taxonomic classification.</title>
        <authorList>
            <person name="Goeker M."/>
        </authorList>
    </citation>
    <scope>NUCLEOTIDE SEQUENCE [LARGE SCALE GENOMIC DNA]</scope>
    <source>
        <strain evidence="7 9">DSM 17474</strain>
    </source>
</reference>
<evidence type="ECO:0000313" key="7">
    <source>
        <dbReference type="EMBL" id="TCP05104.1"/>
    </source>
</evidence>
<keyword evidence="7" id="KW-0645">Protease</keyword>
<accession>A0AAE9KGQ9</accession>
<keyword evidence="3 6" id="KW-0812">Transmembrane</keyword>
<dbReference type="PANTHER" id="PTHR23291">
    <property type="entry name" value="BAX INHIBITOR-RELATED"/>
    <property type="match status" value="1"/>
</dbReference>
<evidence type="ECO:0000313" key="8">
    <source>
        <dbReference type="EMBL" id="UOO79169.1"/>
    </source>
</evidence>
<keyword evidence="7" id="KW-0378">Hydrolase</keyword>
<dbReference type="KEGG" id="usu:LVJ78_10840"/>
<dbReference type="EMBL" id="SLXE01000016">
    <property type="protein sequence ID" value="TCP05104.1"/>
    <property type="molecule type" value="Genomic_DNA"/>
</dbReference>
<dbReference type="AlphaFoldDB" id="A0AAE9KGQ9"/>
<dbReference type="GO" id="GO:0005886">
    <property type="term" value="C:plasma membrane"/>
    <property type="evidence" value="ECO:0007669"/>
    <property type="project" value="UniProtKB-SubCell"/>
</dbReference>
<feature type="transmembrane region" description="Helical" evidence="6">
    <location>
        <begin position="59"/>
        <end position="76"/>
    </location>
</feature>
<evidence type="ECO:0000256" key="5">
    <source>
        <dbReference type="ARBA" id="ARBA00023136"/>
    </source>
</evidence>
<dbReference type="InterPro" id="IPR006214">
    <property type="entry name" value="Bax_inhibitor_1-related"/>
</dbReference>
<evidence type="ECO:0000256" key="2">
    <source>
        <dbReference type="ARBA" id="ARBA00022475"/>
    </source>
</evidence>
<organism evidence="8 10">
    <name type="scientific">Uruburuella suis</name>
    <dbReference type="NCBI Taxonomy" id="252130"/>
    <lineage>
        <taxon>Bacteria</taxon>
        <taxon>Pseudomonadati</taxon>
        <taxon>Pseudomonadota</taxon>
        <taxon>Betaproteobacteria</taxon>
        <taxon>Neisseriales</taxon>
        <taxon>Neisseriaceae</taxon>
        <taxon>Uruburuella</taxon>
    </lineage>
</organism>
<dbReference type="Proteomes" id="UP000829756">
    <property type="component" value="Chromosome"/>
</dbReference>
<dbReference type="GO" id="GO:0006508">
    <property type="term" value="P:proteolysis"/>
    <property type="evidence" value="ECO:0007669"/>
    <property type="project" value="UniProtKB-KW"/>
</dbReference>
<feature type="transmembrane region" description="Helical" evidence="6">
    <location>
        <begin position="27"/>
        <end position="47"/>
    </location>
</feature>
<sequence length="231" mass="24851">MQNDVYDYTQAAGTGAVQKNTVLRKTYGLLGLSFIPCAAGAFLSSQTGINLYTMFGNRWIAFGVTLAFFYGMIMLIEKNRHSNTGAALLMVFTFGMGVLISPMLQYSLSISNGPQLVGVAAAMTAAVFFTMAAMARRTKADMNSLGRFLMVGVVVLMVGVVANMFLQIPALGLTISAGFVIFSSLLIMFQIRNIIDGGETSHVSAALTIFVSLYNIFSSLLHILTSLFGEE</sequence>
<evidence type="ECO:0000313" key="10">
    <source>
        <dbReference type="Proteomes" id="UP000829756"/>
    </source>
</evidence>
<comment type="similarity">
    <text evidence="6">Belongs to the BI1 family.</text>
</comment>
<feature type="transmembrane region" description="Helical" evidence="6">
    <location>
        <begin position="203"/>
        <end position="224"/>
    </location>
</feature>
<keyword evidence="5 6" id="KW-0472">Membrane</keyword>
<reference evidence="8" key="2">
    <citation type="submission" date="2021-12" db="EMBL/GenBank/DDBJ databases">
        <authorList>
            <person name="Veyrier F.J."/>
        </authorList>
    </citation>
    <scope>NUCLEOTIDE SEQUENCE</scope>
    <source>
        <strain evidence="8">1258/02</strain>
    </source>
</reference>
<reference evidence="8" key="3">
    <citation type="journal article" date="2022" name="Res Sq">
        <title>Evolution of multicellular longitudinally dividing oral cavity symbionts (Neisseriaceae).</title>
        <authorList>
            <person name="Nyongesa S."/>
            <person name="Weber P."/>
            <person name="Bernet E."/>
            <person name="Pullido F."/>
            <person name="Nieckarz M."/>
            <person name="Delaby M."/>
            <person name="Nieves C."/>
            <person name="Viehboeck T."/>
            <person name="Krause N."/>
            <person name="Rivera-Millot A."/>
            <person name="Nakamura A."/>
            <person name="Vischer N."/>
            <person name="VanNieuwenhze M."/>
            <person name="Brun Y."/>
            <person name="Cava F."/>
            <person name="Bulgheresi S."/>
            <person name="Veyrier F."/>
        </authorList>
    </citation>
    <scope>NUCLEOTIDE SEQUENCE</scope>
    <source>
        <strain evidence="8">1258/02</strain>
    </source>
</reference>
<evidence type="ECO:0000313" key="9">
    <source>
        <dbReference type="Proteomes" id="UP000294721"/>
    </source>
</evidence>
<feature type="transmembrane region" description="Helical" evidence="6">
    <location>
        <begin position="147"/>
        <end position="166"/>
    </location>
</feature>
<protein>
    <submittedName>
        <fullName evidence="8">Bax inhibitor-1 family protein</fullName>
    </submittedName>
    <submittedName>
        <fullName evidence="7">Modulator of FtsH protease</fullName>
    </submittedName>
</protein>
<evidence type="ECO:0000256" key="3">
    <source>
        <dbReference type="ARBA" id="ARBA00022692"/>
    </source>
</evidence>
<gene>
    <name evidence="7" type="ORF">EV680_11629</name>
    <name evidence="8" type="ORF">LVJ78_10840</name>
</gene>
<feature type="transmembrane region" description="Helical" evidence="6">
    <location>
        <begin position="172"/>
        <end position="191"/>
    </location>
</feature>
<keyword evidence="9" id="KW-1185">Reference proteome</keyword>
<evidence type="ECO:0000256" key="6">
    <source>
        <dbReference type="RuleBase" id="RU004379"/>
    </source>
</evidence>